<keyword evidence="2" id="KW-0805">Transcription regulation</keyword>
<keyword evidence="7" id="KW-1185">Reference proteome</keyword>
<dbReference type="Gene3D" id="2.40.330.10">
    <property type="entry name" value="DNA-binding pseudobarrel domain"/>
    <property type="match status" value="1"/>
</dbReference>
<dbReference type="EMBL" id="JBJUIK010000012">
    <property type="protein sequence ID" value="KAL3509666.1"/>
    <property type="molecule type" value="Genomic_DNA"/>
</dbReference>
<keyword evidence="4" id="KW-0804">Transcription</keyword>
<organism evidence="6 7">
    <name type="scientific">Cinchona calisaya</name>
    <dbReference type="NCBI Taxonomy" id="153742"/>
    <lineage>
        <taxon>Eukaryota</taxon>
        <taxon>Viridiplantae</taxon>
        <taxon>Streptophyta</taxon>
        <taxon>Embryophyta</taxon>
        <taxon>Tracheophyta</taxon>
        <taxon>Spermatophyta</taxon>
        <taxon>Magnoliopsida</taxon>
        <taxon>eudicotyledons</taxon>
        <taxon>Gunneridae</taxon>
        <taxon>Pentapetalae</taxon>
        <taxon>asterids</taxon>
        <taxon>lamiids</taxon>
        <taxon>Gentianales</taxon>
        <taxon>Rubiaceae</taxon>
        <taxon>Cinchonoideae</taxon>
        <taxon>Cinchoneae</taxon>
        <taxon>Cinchona</taxon>
    </lineage>
</organism>
<proteinExistence type="predicted"/>
<evidence type="ECO:0000256" key="4">
    <source>
        <dbReference type="ARBA" id="ARBA00023163"/>
    </source>
</evidence>
<name>A0ABD2YST4_9GENT</name>
<comment type="caution">
    <text evidence="6">The sequence shown here is derived from an EMBL/GenBank/DDBJ whole genome shotgun (WGS) entry which is preliminary data.</text>
</comment>
<dbReference type="SUPFAM" id="SSF101936">
    <property type="entry name" value="DNA-binding pseudobarrel domain"/>
    <property type="match status" value="1"/>
</dbReference>
<dbReference type="PANTHER" id="PTHR31920">
    <property type="entry name" value="B3 DOMAIN-CONTAINING"/>
    <property type="match status" value="1"/>
</dbReference>
<evidence type="ECO:0000256" key="5">
    <source>
        <dbReference type="ARBA" id="ARBA00023242"/>
    </source>
</evidence>
<comment type="subcellular location">
    <subcellularLocation>
        <location evidence="1">Nucleus</location>
    </subcellularLocation>
</comment>
<evidence type="ECO:0000256" key="2">
    <source>
        <dbReference type="ARBA" id="ARBA00023015"/>
    </source>
</evidence>
<dbReference type="AlphaFoldDB" id="A0ABD2YST4"/>
<dbReference type="InterPro" id="IPR015300">
    <property type="entry name" value="DNA-bd_pseudobarrel_sf"/>
</dbReference>
<dbReference type="PANTHER" id="PTHR31920:SF37">
    <property type="entry name" value="B3 DOMAIN-CONTAINING TRANSCRIPTION FACTOR VRN1"/>
    <property type="match status" value="1"/>
</dbReference>
<dbReference type="GO" id="GO:0005634">
    <property type="term" value="C:nucleus"/>
    <property type="evidence" value="ECO:0007669"/>
    <property type="project" value="UniProtKB-SubCell"/>
</dbReference>
<keyword evidence="3" id="KW-0238">DNA-binding</keyword>
<evidence type="ECO:0000256" key="1">
    <source>
        <dbReference type="ARBA" id="ARBA00004123"/>
    </source>
</evidence>
<evidence type="ECO:0000313" key="6">
    <source>
        <dbReference type="EMBL" id="KAL3509666.1"/>
    </source>
</evidence>
<dbReference type="GO" id="GO:0003677">
    <property type="term" value="F:DNA binding"/>
    <property type="evidence" value="ECO:0007669"/>
    <property type="project" value="UniProtKB-KW"/>
</dbReference>
<keyword evidence="5" id="KW-0539">Nucleus</keyword>
<gene>
    <name evidence="6" type="ORF">ACH5RR_029067</name>
</gene>
<evidence type="ECO:0000313" key="7">
    <source>
        <dbReference type="Proteomes" id="UP001630127"/>
    </source>
</evidence>
<accession>A0ABD2YST4</accession>
<dbReference type="InterPro" id="IPR050655">
    <property type="entry name" value="Plant_B3_domain"/>
</dbReference>
<dbReference type="Proteomes" id="UP001630127">
    <property type="component" value="Unassembled WGS sequence"/>
</dbReference>
<evidence type="ECO:0000256" key="3">
    <source>
        <dbReference type="ARBA" id="ARBA00023125"/>
    </source>
</evidence>
<sequence>MNELICWLRVGWDKFVSHYHVCLGYVVLFKYRHNFVFDVCIFDAPGTEIDFGSSNMGCSRVNEVIILQSSKEAIIISSSSEEIEEKVCARQLRKKAAGTTPGKNGGLNYGSGVDTKRLMKIMSAVKAKKHEAYVRSMFDSQYPFLFL</sequence>
<protein>
    <submittedName>
        <fullName evidence="6">Uncharacterized protein</fullName>
    </submittedName>
</protein>
<reference evidence="6 7" key="1">
    <citation type="submission" date="2024-11" db="EMBL/GenBank/DDBJ databases">
        <title>A near-complete genome assembly of Cinchona calisaya.</title>
        <authorList>
            <person name="Lian D.C."/>
            <person name="Zhao X.W."/>
            <person name="Wei L."/>
        </authorList>
    </citation>
    <scope>NUCLEOTIDE SEQUENCE [LARGE SCALE GENOMIC DNA]</scope>
    <source>
        <tissue evidence="6">Nenye</tissue>
    </source>
</reference>